<dbReference type="PANTHER" id="PTHR33169">
    <property type="entry name" value="PADR-FAMILY TRANSCRIPTIONAL REGULATOR"/>
    <property type="match status" value="1"/>
</dbReference>
<dbReference type="Pfam" id="PF03551">
    <property type="entry name" value="PadR"/>
    <property type="match status" value="1"/>
</dbReference>
<keyword evidence="3" id="KW-1185">Reference proteome</keyword>
<sequence length="124" mass="13972">MPTQSVYYVMHSSWLRIEGEMAESQLRKGVLELIVLAALEKEPTYGGALIENLGMEVSSGTLYPLLTRMKKHAWISSHWEESPSGPPRKIYSVTEKGSERIAELAQEWRALSVFVNEHLEGIGK</sequence>
<evidence type="ECO:0000259" key="1">
    <source>
        <dbReference type="Pfam" id="PF03551"/>
    </source>
</evidence>
<accession>A0ABM5RU47</accession>
<gene>
    <name evidence="2" type="primary">padR1</name>
    <name evidence="2" type="ORF">CulFRC11_1956</name>
</gene>
<feature type="domain" description="Transcription regulator PadR N-terminal" evidence="1">
    <location>
        <begin position="35"/>
        <end position="102"/>
    </location>
</feature>
<protein>
    <submittedName>
        <fullName evidence="2">PadR-family transcription regulator</fullName>
    </submittedName>
</protein>
<dbReference type="PANTHER" id="PTHR33169:SF14">
    <property type="entry name" value="TRANSCRIPTIONAL REGULATOR RV3488"/>
    <property type="match status" value="1"/>
</dbReference>
<dbReference type="InterPro" id="IPR036388">
    <property type="entry name" value="WH-like_DNA-bd_sf"/>
</dbReference>
<dbReference type="InterPro" id="IPR052509">
    <property type="entry name" value="Metal_resp_DNA-bind_regulator"/>
</dbReference>
<evidence type="ECO:0000313" key="2">
    <source>
        <dbReference type="EMBL" id="AIU33505.1"/>
    </source>
</evidence>
<proteinExistence type="predicted"/>
<name>A0ABM5RU47_9CORY</name>
<dbReference type="EMBL" id="CP009622">
    <property type="protein sequence ID" value="AIU33505.1"/>
    <property type="molecule type" value="Genomic_DNA"/>
</dbReference>
<dbReference type="InterPro" id="IPR036390">
    <property type="entry name" value="WH_DNA-bd_sf"/>
</dbReference>
<reference evidence="2 3" key="1">
    <citation type="journal article" date="2015" name="Genome Announc.">
        <title>Genome Sequence of Corynebacterium ulcerans Strain FRC11.</title>
        <authorList>
            <person name="Benevides Lde J."/>
            <person name="Viana M.V."/>
            <person name="Mariano D.C."/>
            <person name="Rocha Fde S."/>
            <person name="Bagano P.C."/>
            <person name="Folador E.L."/>
            <person name="Pereira F.L."/>
            <person name="Dorella F.A."/>
            <person name="Leal C.A."/>
            <person name="Carvalho A.F."/>
            <person name="Soares Sde C."/>
            <person name="Carneiro A."/>
            <person name="Ramos R."/>
            <person name="Badell-Ocando E."/>
            <person name="Guiso N."/>
            <person name="Silva A."/>
            <person name="Figueiredo H."/>
            <person name="Azevedo V."/>
            <person name="Guimaraes L.C."/>
        </authorList>
    </citation>
    <scope>NUCLEOTIDE SEQUENCE [LARGE SCALE GENOMIC DNA]</scope>
    <source>
        <strain evidence="3">FRC0011</strain>
    </source>
</reference>
<dbReference type="Gene3D" id="1.10.10.10">
    <property type="entry name" value="Winged helix-like DNA-binding domain superfamily/Winged helix DNA-binding domain"/>
    <property type="match status" value="1"/>
</dbReference>
<dbReference type="SUPFAM" id="SSF46785">
    <property type="entry name" value="Winged helix' DNA-binding domain"/>
    <property type="match status" value="1"/>
</dbReference>
<evidence type="ECO:0000313" key="3">
    <source>
        <dbReference type="Proteomes" id="UP000029910"/>
    </source>
</evidence>
<dbReference type="InterPro" id="IPR005149">
    <property type="entry name" value="Tscrpt_reg_PadR_N"/>
</dbReference>
<organism evidence="2 3">
    <name type="scientific">Corynebacterium ramonii</name>
    <dbReference type="NCBI Taxonomy" id="3026968"/>
    <lineage>
        <taxon>Bacteria</taxon>
        <taxon>Bacillati</taxon>
        <taxon>Actinomycetota</taxon>
        <taxon>Actinomycetes</taxon>
        <taxon>Mycobacteriales</taxon>
        <taxon>Corynebacteriaceae</taxon>
        <taxon>Corynebacterium</taxon>
    </lineage>
</organism>
<dbReference type="Proteomes" id="UP000029910">
    <property type="component" value="Chromosome"/>
</dbReference>